<keyword evidence="3" id="KW-1185">Reference proteome</keyword>
<sequence>MDAGYGSWKAARPRAHLMILYLFMFTDLINLICYILYLFPSRKVYGVYVTNVYIIFACIGLAVFVGVSSPLIYWPYAHGSEMSPVSRQNALFLGLAISLLAHDCPMVWVELWLVTTFGWTEILQAISLFLTLLCFIISFLVTWIAYSWKLSKVLQIRYGDAASGPSAVPAAQFARRSSSRAYCI</sequence>
<keyword evidence="1" id="KW-0812">Transmembrane</keyword>
<name>A0A836HN92_9TRYP</name>
<keyword evidence="1" id="KW-1133">Transmembrane helix</keyword>
<feature type="transmembrane region" description="Helical" evidence="1">
    <location>
        <begin position="20"/>
        <end position="40"/>
    </location>
</feature>
<dbReference type="RefSeq" id="XP_067063424.1">
    <property type="nucleotide sequence ID" value="XM_067207651.1"/>
</dbReference>
<evidence type="ECO:0000313" key="3">
    <source>
        <dbReference type="Proteomes" id="UP000674143"/>
    </source>
</evidence>
<feature type="transmembrane region" description="Helical" evidence="1">
    <location>
        <begin position="128"/>
        <end position="148"/>
    </location>
</feature>
<dbReference type="AlphaFoldDB" id="A0A836HN92"/>
<dbReference type="KEGG" id="loi:92361585"/>
<dbReference type="GeneID" id="92361585"/>
<evidence type="ECO:0000256" key="1">
    <source>
        <dbReference type="SAM" id="Phobius"/>
    </source>
</evidence>
<protein>
    <submittedName>
        <fullName evidence="2">Uncharacterized protein</fullName>
    </submittedName>
</protein>
<reference evidence="3" key="1">
    <citation type="journal article" date="2021" name="Microbiol. Resour. Announc.">
        <title>LGAAP: Leishmaniinae Genome Assembly and Annotation Pipeline.</title>
        <authorList>
            <person name="Almutairi H."/>
            <person name="Urbaniak M.D."/>
            <person name="Bates M.D."/>
            <person name="Jariyapan N."/>
            <person name="Kwakye-Nuako G."/>
            <person name="Thomaz-Soccol V."/>
            <person name="Al-Salem W.S."/>
            <person name="Dillon R.J."/>
            <person name="Bates P.A."/>
            <person name="Gatherer D."/>
        </authorList>
    </citation>
    <scope>NUCLEOTIDE SEQUENCE [LARGE SCALE GENOMIC DNA]</scope>
</reference>
<dbReference type="EMBL" id="JAFHLR010000021">
    <property type="protein sequence ID" value="KAG5479713.1"/>
    <property type="molecule type" value="Genomic_DNA"/>
</dbReference>
<feature type="transmembrane region" description="Helical" evidence="1">
    <location>
        <begin position="52"/>
        <end position="77"/>
    </location>
</feature>
<feature type="transmembrane region" description="Helical" evidence="1">
    <location>
        <begin position="89"/>
        <end position="108"/>
    </location>
</feature>
<accession>A0A836HN92</accession>
<evidence type="ECO:0000313" key="2">
    <source>
        <dbReference type="EMBL" id="KAG5479713.1"/>
    </source>
</evidence>
<gene>
    <name evidence="2" type="ORF">LSCM4_05719</name>
</gene>
<proteinExistence type="predicted"/>
<reference evidence="3" key="2">
    <citation type="journal article" date="2021" name="Sci. Data">
        <title>Chromosome-scale genome sequencing, assembly and annotation of six genomes from subfamily Leishmaniinae.</title>
        <authorList>
            <person name="Almutairi H."/>
            <person name="Urbaniak M.D."/>
            <person name="Bates M.D."/>
            <person name="Jariyapan N."/>
            <person name="Kwakye-Nuako G."/>
            <person name="Thomaz Soccol V."/>
            <person name="Al-Salem W.S."/>
            <person name="Dillon R.J."/>
            <person name="Bates P.A."/>
            <person name="Gatherer D."/>
        </authorList>
    </citation>
    <scope>NUCLEOTIDE SEQUENCE [LARGE SCALE GENOMIC DNA]</scope>
</reference>
<keyword evidence="1" id="KW-0472">Membrane</keyword>
<organism evidence="2 3">
    <name type="scientific">Leishmania orientalis</name>
    <dbReference type="NCBI Taxonomy" id="2249476"/>
    <lineage>
        <taxon>Eukaryota</taxon>
        <taxon>Discoba</taxon>
        <taxon>Euglenozoa</taxon>
        <taxon>Kinetoplastea</taxon>
        <taxon>Metakinetoplastina</taxon>
        <taxon>Trypanosomatida</taxon>
        <taxon>Trypanosomatidae</taxon>
        <taxon>Leishmaniinae</taxon>
        <taxon>Leishmania</taxon>
    </lineage>
</organism>
<comment type="caution">
    <text evidence="2">The sequence shown here is derived from an EMBL/GenBank/DDBJ whole genome shotgun (WGS) entry which is preliminary data.</text>
</comment>
<dbReference type="Proteomes" id="UP000674143">
    <property type="component" value="Unassembled WGS sequence"/>
</dbReference>